<accession>A0A7W3LPL7</accession>
<evidence type="ECO:0000313" key="3">
    <source>
        <dbReference type="Proteomes" id="UP000572680"/>
    </source>
</evidence>
<dbReference type="InterPro" id="IPR013096">
    <property type="entry name" value="Cupin_2"/>
</dbReference>
<feature type="domain" description="Cupin type-2" evidence="1">
    <location>
        <begin position="38"/>
        <end position="106"/>
    </location>
</feature>
<name>A0A7W3LPL7_ACTNM</name>
<dbReference type="AlphaFoldDB" id="A0A7W3LPL7"/>
<sequence length="146" mass="15808">MTALVTPEDAERLRAPAGEYLVRLSGEHTGGSLAVVEYRFPPGALGAAPHIHHGHEEHFQILDGEVTFDLGDGSVAVGAGGTVSVPRGVAHGFRNASDDWARCLFILTPAGYENYFRDIHRALEKGRPLTPDHLNDLRARYDTVPA</sequence>
<dbReference type="RefSeq" id="WP_182844260.1">
    <property type="nucleotide sequence ID" value="NZ_BAAALP010000014.1"/>
</dbReference>
<gene>
    <name evidence="2" type="ORF">HNR61_003601</name>
</gene>
<proteinExistence type="predicted"/>
<dbReference type="InterPro" id="IPR011051">
    <property type="entry name" value="RmlC_Cupin_sf"/>
</dbReference>
<dbReference type="InterPro" id="IPR014710">
    <property type="entry name" value="RmlC-like_jellyroll"/>
</dbReference>
<protein>
    <submittedName>
        <fullName evidence="2">Putative cupin superfamily protein</fullName>
    </submittedName>
</protein>
<evidence type="ECO:0000313" key="2">
    <source>
        <dbReference type="EMBL" id="MBA8951961.1"/>
    </source>
</evidence>
<dbReference type="SUPFAM" id="SSF51182">
    <property type="entry name" value="RmlC-like cupins"/>
    <property type="match status" value="1"/>
</dbReference>
<evidence type="ECO:0000259" key="1">
    <source>
        <dbReference type="Pfam" id="PF07883"/>
    </source>
</evidence>
<dbReference type="PANTHER" id="PTHR36440">
    <property type="entry name" value="PUTATIVE (AFU_ORTHOLOGUE AFUA_8G07350)-RELATED"/>
    <property type="match status" value="1"/>
</dbReference>
<dbReference type="InterPro" id="IPR053146">
    <property type="entry name" value="QDO-like"/>
</dbReference>
<keyword evidence="3" id="KW-1185">Reference proteome</keyword>
<dbReference type="Pfam" id="PF07883">
    <property type="entry name" value="Cupin_2"/>
    <property type="match status" value="1"/>
</dbReference>
<dbReference type="EMBL" id="JACJIA010000004">
    <property type="protein sequence ID" value="MBA8951961.1"/>
    <property type="molecule type" value="Genomic_DNA"/>
</dbReference>
<comment type="caution">
    <text evidence="2">The sequence shown here is derived from an EMBL/GenBank/DDBJ whole genome shotgun (WGS) entry which is preliminary data.</text>
</comment>
<organism evidence="2 3">
    <name type="scientific">Actinomadura namibiensis</name>
    <dbReference type="NCBI Taxonomy" id="182080"/>
    <lineage>
        <taxon>Bacteria</taxon>
        <taxon>Bacillati</taxon>
        <taxon>Actinomycetota</taxon>
        <taxon>Actinomycetes</taxon>
        <taxon>Streptosporangiales</taxon>
        <taxon>Thermomonosporaceae</taxon>
        <taxon>Actinomadura</taxon>
    </lineage>
</organism>
<dbReference type="Gene3D" id="2.60.120.10">
    <property type="entry name" value="Jelly Rolls"/>
    <property type="match status" value="1"/>
</dbReference>
<dbReference type="Proteomes" id="UP000572680">
    <property type="component" value="Unassembled WGS sequence"/>
</dbReference>
<reference evidence="2 3" key="1">
    <citation type="submission" date="2020-08" db="EMBL/GenBank/DDBJ databases">
        <title>Genomic Encyclopedia of Type Strains, Phase IV (KMG-IV): sequencing the most valuable type-strain genomes for metagenomic binning, comparative biology and taxonomic classification.</title>
        <authorList>
            <person name="Goeker M."/>
        </authorList>
    </citation>
    <scope>NUCLEOTIDE SEQUENCE [LARGE SCALE GENOMIC DNA]</scope>
    <source>
        <strain evidence="2 3">DSM 44197</strain>
    </source>
</reference>
<dbReference type="PANTHER" id="PTHR36440:SF1">
    <property type="entry name" value="PUTATIVE (AFU_ORTHOLOGUE AFUA_8G07350)-RELATED"/>
    <property type="match status" value="1"/>
</dbReference>